<accession>A0A448TTT2</accession>
<keyword evidence="2" id="KW-1185">Reference proteome</keyword>
<name>A0A448TTT2_9PAST</name>
<organism evidence="1 2">
    <name type="scientific">Actinobacillus delphinicola</name>
    <dbReference type="NCBI Taxonomy" id="51161"/>
    <lineage>
        <taxon>Bacteria</taxon>
        <taxon>Pseudomonadati</taxon>
        <taxon>Pseudomonadota</taxon>
        <taxon>Gammaproteobacteria</taxon>
        <taxon>Pasteurellales</taxon>
        <taxon>Pasteurellaceae</taxon>
        <taxon>Actinobacillus</taxon>
    </lineage>
</organism>
<evidence type="ECO:0000313" key="1">
    <source>
        <dbReference type="EMBL" id="VEJ09402.1"/>
    </source>
</evidence>
<evidence type="ECO:0000313" key="2">
    <source>
        <dbReference type="Proteomes" id="UP000279799"/>
    </source>
</evidence>
<dbReference type="EMBL" id="LR134510">
    <property type="protein sequence ID" value="VEJ09402.1"/>
    <property type="molecule type" value="Genomic_DNA"/>
</dbReference>
<dbReference type="AlphaFoldDB" id="A0A448TTT2"/>
<sequence length="78" mass="9056">MITIEIQALAFKGLIQKNGTVEKRLIHKLKQQVYSLLEQHRKAGFILTFEPVKGDKRTLKVIHYNDTLFVCLPDFNTN</sequence>
<dbReference type="KEGG" id="adp:NCTC12871_00855"/>
<dbReference type="RefSeq" id="WP_126599307.1">
    <property type="nucleotide sequence ID" value="NZ_LR134510.1"/>
</dbReference>
<proteinExistence type="predicted"/>
<dbReference type="Proteomes" id="UP000279799">
    <property type="component" value="Chromosome"/>
</dbReference>
<reference evidence="1 2" key="1">
    <citation type="submission" date="2018-12" db="EMBL/GenBank/DDBJ databases">
        <authorList>
            <consortium name="Pathogen Informatics"/>
        </authorList>
    </citation>
    <scope>NUCLEOTIDE SEQUENCE [LARGE SCALE GENOMIC DNA]</scope>
    <source>
        <strain evidence="1 2">NCTC12871</strain>
    </source>
</reference>
<gene>
    <name evidence="1" type="ORF">NCTC12871_00855</name>
</gene>
<protein>
    <submittedName>
        <fullName evidence="1">Uncharacterized protein</fullName>
    </submittedName>
</protein>